<feature type="transmembrane region" description="Helical" evidence="1">
    <location>
        <begin position="12"/>
        <end position="30"/>
    </location>
</feature>
<organism evidence="2 3">
    <name type="scientific">Pontivivens nitratireducens</name>
    <dbReference type="NCBI Taxonomy" id="2758038"/>
    <lineage>
        <taxon>Bacteria</taxon>
        <taxon>Pseudomonadati</taxon>
        <taxon>Pseudomonadota</taxon>
        <taxon>Alphaproteobacteria</taxon>
        <taxon>Rhodobacterales</taxon>
        <taxon>Paracoccaceae</taxon>
        <taxon>Pontivivens</taxon>
    </lineage>
</organism>
<reference evidence="2 3" key="1">
    <citation type="submission" date="2020-03" db="EMBL/GenBank/DDBJ databases">
        <title>Complete genome sequence of Monaibacterium sp. ALG8 with diverse plasmids.</title>
        <authorList>
            <person name="Sun C."/>
        </authorList>
    </citation>
    <scope>NUCLEOTIDE SEQUENCE [LARGE SCALE GENOMIC DNA]</scope>
    <source>
        <strain evidence="2 3">ALG8</strain>
        <plasmid evidence="2 3">unnamed3</plasmid>
    </source>
</reference>
<accession>A0A6G7VR36</accession>
<evidence type="ECO:0000256" key="1">
    <source>
        <dbReference type="SAM" id="Phobius"/>
    </source>
</evidence>
<name>A0A6G7VR36_9RHOB</name>
<evidence type="ECO:0000313" key="3">
    <source>
        <dbReference type="Proteomes" id="UP000500791"/>
    </source>
</evidence>
<dbReference type="Proteomes" id="UP000500791">
    <property type="component" value="Plasmid unnamed3"/>
</dbReference>
<keyword evidence="2" id="KW-0614">Plasmid</keyword>
<dbReference type="RefSeq" id="WP_166194928.1">
    <property type="nucleotide sequence ID" value="NZ_CP049814.1"/>
</dbReference>
<sequence length="229" mass="25575">MPLGVCATMKSIYPALAGVFLAIASMPVLMSELRAVVGAGHSQATRMQAMESGRPQVGFSTDSQKRVLDLCVDTISNPAILQVDAAQREAIRVHCETQVDRALAHAPSDSFVWWAKAALQMERGNIPEVFAALERSRQTAPYELWIALRRARLDERIEVLQTDPEQARGQNADLLILAQSRRGVGRLADRYWSDEDFRERIVDLIETLPPRQQRRFLGNVRAIGQDLQG</sequence>
<dbReference type="AlphaFoldDB" id="A0A6G7VR36"/>
<keyword evidence="1" id="KW-0812">Transmembrane</keyword>
<dbReference type="EMBL" id="CP049814">
    <property type="protein sequence ID" value="QIK42346.1"/>
    <property type="molecule type" value="Genomic_DNA"/>
</dbReference>
<gene>
    <name evidence="2" type="ORF">G8E03_15995</name>
</gene>
<geneLocation type="plasmid" evidence="2 3">
    <name>unnamed3</name>
</geneLocation>
<proteinExistence type="predicted"/>
<keyword evidence="1" id="KW-0472">Membrane</keyword>
<dbReference type="KEGG" id="mon:G8E03_15995"/>
<evidence type="ECO:0000313" key="2">
    <source>
        <dbReference type="EMBL" id="QIK42346.1"/>
    </source>
</evidence>
<protein>
    <submittedName>
        <fullName evidence="2">Uncharacterized protein</fullName>
    </submittedName>
</protein>
<keyword evidence="1" id="KW-1133">Transmembrane helix</keyword>
<keyword evidence="3" id="KW-1185">Reference proteome</keyword>